<dbReference type="SUPFAM" id="SSF51445">
    <property type="entry name" value="(Trans)glycosidases"/>
    <property type="match status" value="1"/>
</dbReference>
<feature type="chain" id="PRO_5020408873" evidence="1">
    <location>
        <begin position="22"/>
        <end position="644"/>
    </location>
</feature>
<keyword evidence="3" id="KW-1185">Reference proteome</keyword>
<dbReference type="Gene3D" id="3.20.20.80">
    <property type="entry name" value="Glycosidases"/>
    <property type="match status" value="1"/>
</dbReference>
<protein>
    <submittedName>
        <fullName evidence="2">Uncharacterized protein</fullName>
    </submittedName>
</protein>
<evidence type="ECO:0000256" key="1">
    <source>
        <dbReference type="SAM" id="SignalP"/>
    </source>
</evidence>
<gene>
    <name evidence="2" type="ORF">ESB00_16860</name>
</gene>
<reference evidence="2 3" key="1">
    <citation type="submission" date="2019-01" db="EMBL/GenBank/DDBJ databases">
        <title>Lacunisphaera sp. strain TWA-58.</title>
        <authorList>
            <person name="Chen W.-M."/>
        </authorList>
    </citation>
    <scope>NUCLEOTIDE SEQUENCE [LARGE SCALE GENOMIC DNA]</scope>
    <source>
        <strain evidence="2 3">TWA-58</strain>
    </source>
</reference>
<keyword evidence="1" id="KW-0732">Signal</keyword>
<dbReference type="InterPro" id="IPR017853">
    <property type="entry name" value="GH"/>
</dbReference>
<dbReference type="AlphaFoldDB" id="A0A4Q1C4L7"/>
<evidence type="ECO:0000313" key="2">
    <source>
        <dbReference type="EMBL" id="RXK53364.1"/>
    </source>
</evidence>
<dbReference type="OrthoDB" id="1395472at2"/>
<dbReference type="Proteomes" id="UP000290218">
    <property type="component" value="Unassembled WGS sequence"/>
</dbReference>
<evidence type="ECO:0000313" key="3">
    <source>
        <dbReference type="Proteomes" id="UP000290218"/>
    </source>
</evidence>
<dbReference type="EMBL" id="SDHX01000002">
    <property type="protein sequence ID" value="RXK53364.1"/>
    <property type="molecule type" value="Genomic_DNA"/>
</dbReference>
<sequence length="644" mass="68634">MHAPRWLIAASLAVAFNSGFAQPELAQWGSLRGLRIEGHLHAFAARMEVVRPDGTVAARTAHYANASRYRREGAGQRVEVELRGEKAVIAVEETGPCAARLDVAMTAAPENGSDQGVLTVDLPRADFLGGRLTWLDAIGGVVGEEAVADTAGIQERSAAGVRLTGVGRTWEIRGRGDVPLRVTRMPADSENVVRVSVPVRPAGTAQASRTFQLQVGGEPDRRPVAIAVEPARPGARFDGIGGNFRLQFPESDPAIIDYKLANLRVSWGRIALWWRDWDADEAADPLAAARAGRVTPRQHAQMEMARRLAQRGIPVIVSVWDPPAWAQLTGPRPPHTYNDPVNPAKWARMAESIAAYLQFLKEGYGVEAVMFSFNEPDLGLMPAPADHAAFIKILGRACLARGLATKHLVADTSNATAKSLGFAQAVINDIETRPFIGAVGFHSWGGCDDENLVQWGAAARQLGVPLLLSEGGPDAEAHRHPDLFLEPAYALDEIELYVRIAALAQPASLMHWQLTADYTLLKGGGAYGHAGPLAHTPRFHAFQQLGATPPGAFALPVTKDRRDVTVAAFGDRANGRYALHLVNTGAARTALVSGLPDGVKVLRVVATATATGLQPEVTVAVAGGRAEIPLVAAGLTSAFGETVP</sequence>
<feature type="signal peptide" evidence="1">
    <location>
        <begin position="1"/>
        <end position="21"/>
    </location>
</feature>
<dbReference type="RefSeq" id="WP_129048954.1">
    <property type="nucleotide sequence ID" value="NZ_SDHX01000002.1"/>
</dbReference>
<name>A0A4Q1C4L7_9BACT</name>
<organism evidence="2 3">
    <name type="scientific">Oleiharenicola lentus</name>
    <dbReference type="NCBI Taxonomy" id="2508720"/>
    <lineage>
        <taxon>Bacteria</taxon>
        <taxon>Pseudomonadati</taxon>
        <taxon>Verrucomicrobiota</taxon>
        <taxon>Opitutia</taxon>
        <taxon>Opitutales</taxon>
        <taxon>Opitutaceae</taxon>
        <taxon>Oleiharenicola</taxon>
    </lineage>
</organism>
<proteinExistence type="predicted"/>
<comment type="caution">
    <text evidence="2">The sequence shown here is derived from an EMBL/GenBank/DDBJ whole genome shotgun (WGS) entry which is preliminary data.</text>
</comment>
<accession>A0A4Q1C4L7</accession>